<dbReference type="Pfam" id="PF10988">
    <property type="entry name" value="DUF2807"/>
    <property type="match status" value="1"/>
</dbReference>
<sequence length="241" mass="26289">MKAWLCLALVFCGACAQAQAAPVGRLYNPGAFDSLSFTGSALVRLMQGERDEVFVEGDEAVQREVYLMLRGNQLTVRTTGSWMFWRAAERLRLQVTARNLRQISISGAAQLHAPEPFHVEELEIGISGSGLVRFDQLQARVLRFDVTGSGDAQLSGSTDELDIRASGRSDVQAEQLLARQAKVRYSGVGKARLWVQDKLNVRINGIASVDYWGEPQLERKVLGLGGVKSKGAKVSKAPGAE</sequence>
<dbReference type="Proteomes" id="UP000554837">
    <property type="component" value="Unassembled WGS sequence"/>
</dbReference>
<accession>A0A840RYJ3</accession>
<keyword evidence="4" id="KW-1185">Reference proteome</keyword>
<feature type="signal peptide" evidence="1">
    <location>
        <begin position="1"/>
        <end position="20"/>
    </location>
</feature>
<dbReference type="EMBL" id="JACHHO010000001">
    <property type="protein sequence ID" value="MBB5203807.1"/>
    <property type="molecule type" value="Genomic_DNA"/>
</dbReference>
<reference evidence="3 4" key="1">
    <citation type="submission" date="2020-08" db="EMBL/GenBank/DDBJ databases">
        <title>Genomic Encyclopedia of Type Strains, Phase IV (KMG-IV): sequencing the most valuable type-strain genomes for metagenomic binning, comparative biology and taxonomic classification.</title>
        <authorList>
            <person name="Goeker M."/>
        </authorList>
    </citation>
    <scope>NUCLEOTIDE SEQUENCE [LARGE SCALE GENOMIC DNA]</scope>
    <source>
        <strain evidence="3 4">DSM 23958</strain>
    </source>
</reference>
<dbReference type="InterPro" id="IPR021255">
    <property type="entry name" value="DUF2807"/>
</dbReference>
<protein>
    <recommendedName>
        <fullName evidence="2">Putative auto-transporter adhesin head GIN domain-containing protein</fullName>
    </recommendedName>
</protein>
<dbReference type="PANTHER" id="PTHR39200:SF1">
    <property type="entry name" value="AUTO-TRANSPORTER ADHESIN HEAD GIN DOMAIN-CONTAINING PROTEIN-RELATED"/>
    <property type="match status" value="1"/>
</dbReference>
<evidence type="ECO:0000256" key="1">
    <source>
        <dbReference type="SAM" id="SignalP"/>
    </source>
</evidence>
<dbReference type="AlphaFoldDB" id="A0A840RYJ3"/>
<dbReference type="Gene3D" id="2.160.20.120">
    <property type="match status" value="1"/>
</dbReference>
<feature type="domain" description="Putative auto-transporter adhesin head GIN" evidence="2">
    <location>
        <begin position="31"/>
        <end position="215"/>
    </location>
</feature>
<evidence type="ECO:0000259" key="2">
    <source>
        <dbReference type="Pfam" id="PF10988"/>
    </source>
</evidence>
<evidence type="ECO:0000313" key="3">
    <source>
        <dbReference type="EMBL" id="MBB5203807.1"/>
    </source>
</evidence>
<name>A0A840RYJ3_9BURK</name>
<keyword evidence="1" id="KW-0732">Signal</keyword>
<proteinExistence type="predicted"/>
<dbReference type="RefSeq" id="WP_138857170.1">
    <property type="nucleotide sequence ID" value="NZ_CP040709.1"/>
</dbReference>
<evidence type="ECO:0000313" key="4">
    <source>
        <dbReference type="Proteomes" id="UP000554837"/>
    </source>
</evidence>
<dbReference type="PANTHER" id="PTHR39200">
    <property type="entry name" value="HYPOTHETICAL EXPORTED PROTEIN"/>
    <property type="match status" value="1"/>
</dbReference>
<organism evidence="3 4">
    <name type="scientific">Inhella inkyongensis</name>
    <dbReference type="NCBI Taxonomy" id="392593"/>
    <lineage>
        <taxon>Bacteria</taxon>
        <taxon>Pseudomonadati</taxon>
        <taxon>Pseudomonadota</taxon>
        <taxon>Betaproteobacteria</taxon>
        <taxon>Burkholderiales</taxon>
        <taxon>Sphaerotilaceae</taxon>
        <taxon>Inhella</taxon>
    </lineage>
</organism>
<comment type="caution">
    <text evidence="3">The sequence shown here is derived from an EMBL/GenBank/DDBJ whole genome shotgun (WGS) entry which is preliminary data.</text>
</comment>
<gene>
    <name evidence="3" type="ORF">HNQ51_001100</name>
</gene>
<dbReference type="OrthoDB" id="8897595at2"/>
<feature type="chain" id="PRO_5032910535" description="Putative auto-transporter adhesin head GIN domain-containing protein" evidence="1">
    <location>
        <begin position="21"/>
        <end position="241"/>
    </location>
</feature>